<accession>A0A6B2NXZ9</accession>
<evidence type="ECO:0000256" key="1">
    <source>
        <dbReference type="SAM" id="Phobius"/>
    </source>
</evidence>
<gene>
    <name evidence="3" type="ORF">G0P99_20305</name>
</gene>
<feature type="domain" description="TadE-like" evidence="2">
    <location>
        <begin position="18"/>
        <end position="60"/>
    </location>
</feature>
<evidence type="ECO:0000259" key="2">
    <source>
        <dbReference type="Pfam" id="PF07811"/>
    </source>
</evidence>
<proteinExistence type="predicted"/>
<sequence>MTRKLAKFLRRFRKSEDGNATVEFVIVFPAIVGVMLAAVELTFMTLNHAMLERAVDIVVRDLRLNTGSNPAHDVLKERICDKAVFIRNCSTNLKLEMVRQDPYAGITLPAVPDCTDLSEEVRPVRQFENGQANELMVLRACAKINPIFPSSTLGATLANDEGQYALTAMSVFVQEPS</sequence>
<organism evidence="3">
    <name type="scientific">Ruegeria sp. PrR005</name>
    <dbReference type="NCBI Taxonomy" id="2706882"/>
    <lineage>
        <taxon>Bacteria</taxon>
        <taxon>Pseudomonadati</taxon>
        <taxon>Pseudomonadota</taxon>
        <taxon>Alphaproteobacteria</taxon>
        <taxon>Rhodobacterales</taxon>
        <taxon>Roseobacteraceae</taxon>
        <taxon>Ruegeria</taxon>
    </lineage>
</organism>
<dbReference type="AlphaFoldDB" id="A0A6B2NXZ9"/>
<dbReference type="Pfam" id="PF07811">
    <property type="entry name" value="TadE"/>
    <property type="match status" value="1"/>
</dbReference>
<comment type="caution">
    <text evidence="3">The sequence shown here is derived from an EMBL/GenBank/DDBJ whole genome shotgun (WGS) entry which is preliminary data.</text>
</comment>
<keyword evidence="1" id="KW-0472">Membrane</keyword>
<dbReference type="EMBL" id="JAAGOX010000054">
    <property type="protein sequence ID" value="NDW47294.1"/>
    <property type="molecule type" value="Genomic_DNA"/>
</dbReference>
<keyword evidence="1" id="KW-0812">Transmembrane</keyword>
<reference evidence="3" key="1">
    <citation type="submission" date="2020-02" db="EMBL/GenBank/DDBJ databases">
        <title>Delineation of the pyrene-degrading pathway in Roseobacter clade bacteria by genomic analysis.</title>
        <authorList>
            <person name="Zhou H."/>
            <person name="Wang H."/>
        </authorList>
    </citation>
    <scope>NUCLEOTIDE SEQUENCE</scope>
    <source>
        <strain evidence="3">PrR005</strain>
    </source>
</reference>
<name>A0A6B2NXZ9_9RHOB</name>
<evidence type="ECO:0000313" key="3">
    <source>
        <dbReference type="EMBL" id="NDW47294.1"/>
    </source>
</evidence>
<feature type="transmembrane region" description="Helical" evidence="1">
    <location>
        <begin position="21"/>
        <end position="44"/>
    </location>
</feature>
<dbReference type="RefSeq" id="WP_164132311.1">
    <property type="nucleotide sequence ID" value="NZ_JAAGOX010000054.1"/>
</dbReference>
<keyword evidence="1" id="KW-1133">Transmembrane helix</keyword>
<dbReference type="InterPro" id="IPR012495">
    <property type="entry name" value="TadE-like_dom"/>
</dbReference>
<protein>
    <submittedName>
        <fullName evidence="3">Pilus assembly protein</fullName>
    </submittedName>
</protein>